<comment type="caution">
    <text evidence="3">The sequence shown here is derived from an EMBL/GenBank/DDBJ whole genome shotgun (WGS) entry which is preliminary data.</text>
</comment>
<feature type="coiled-coil region" evidence="1">
    <location>
        <begin position="121"/>
        <end position="148"/>
    </location>
</feature>
<keyword evidence="4" id="KW-1185">Reference proteome</keyword>
<evidence type="ECO:0000256" key="2">
    <source>
        <dbReference type="SAM" id="MobiDB-lite"/>
    </source>
</evidence>
<name>A0AA91DCD1_9GAMM</name>
<feature type="region of interest" description="Disordered" evidence="2">
    <location>
        <begin position="194"/>
        <end position="213"/>
    </location>
</feature>
<accession>A0AA91DCD1</accession>
<organism evidence="3 4">
    <name type="scientific">Methylomonas koyamae</name>
    <dbReference type="NCBI Taxonomy" id="702114"/>
    <lineage>
        <taxon>Bacteria</taxon>
        <taxon>Pseudomonadati</taxon>
        <taxon>Pseudomonadota</taxon>
        <taxon>Gammaproteobacteria</taxon>
        <taxon>Methylococcales</taxon>
        <taxon>Methylococcaceae</taxon>
        <taxon>Methylomonas</taxon>
    </lineage>
</organism>
<dbReference type="Proteomes" id="UP000077734">
    <property type="component" value="Unassembled WGS sequence"/>
</dbReference>
<gene>
    <name evidence="3" type="ORF">A1356_15455</name>
</gene>
<proteinExistence type="predicted"/>
<dbReference type="EMBL" id="LUUL01000088">
    <property type="protein sequence ID" value="OAI24557.1"/>
    <property type="molecule type" value="Genomic_DNA"/>
</dbReference>
<keyword evidence="1" id="KW-0175">Coiled coil</keyword>
<feature type="compositionally biased region" description="Basic residues" evidence="2">
    <location>
        <begin position="197"/>
        <end position="207"/>
    </location>
</feature>
<evidence type="ECO:0000256" key="1">
    <source>
        <dbReference type="SAM" id="Coils"/>
    </source>
</evidence>
<reference evidence="3 4" key="1">
    <citation type="submission" date="2016-03" db="EMBL/GenBank/DDBJ databases">
        <authorList>
            <person name="Heylen K."/>
            <person name="De Vos P."/>
            <person name="Vekeman B."/>
        </authorList>
    </citation>
    <scope>NUCLEOTIDE SEQUENCE [LARGE SCALE GENOMIC DNA]</scope>
    <source>
        <strain evidence="3 4">R-49807</strain>
    </source>
</reference>
<sequence>MLISYTNLKPDEIKSAMSLNFGARMAEARELCGLRQIEAAPLFGFTNSSRLSKLESAEYGCLSYINPKVLATAVLHYGVSSDFLFGFSNYPQRDIKQARENQVKDLLSDLIADEIADIRRLVDAVNKLTELTQRFAEKTKEIQKSLDRFRELNPCFEDMPGSAKLDRLICQFRQDAKRSTVELAELRQSLQYPFSHPLRHDRRHQKTRTPTGL</sequence>
<protein>
    <submittedName>
        <fullName evidence="3">Uncharacterized protein</fullName>
    </submittedName>
</protein>
<dbReference type="RefSeq" id="WP_064028247.1">
    <property type="nucleotide sequence ID" value="NZ_LUUL01000088.1"/>
</dbReference>
<evidence type="ECO:0000313" key="4">
    <source>
        <dbReference type="Proteomes" id="UP000077734"/>
    </source>
</evidence>
<dbReference type="AlphaFoldDB" id="A0AA91DCD1"/>
<evidence type="ECO:0000313" key="3">
    <source>
        <dbReference type="EMBL" id="OAI24557.1"/>
    </source>
</evidence>